<evidence type="ECO:0000313" key="2">
    <source>
        <dbReference type="EMBL" id="MBB4925820.1"/>
    </source>
</evidence>
<dbReference type="InterPro" id="IPR024344">
    <property type="entry name" value="MDMPI_metal-binding"/>
</dbReference>
<name>A0A7W7R5S5_KITKI</name>
<dbReference type="NCBIfam" id="TIGR03083">
    <property type="entry name" value="maleylpyruvate isomerase family mycothiol-dependent enzyme"/>
    <property type="match status" value="1"/>
</dbReference>
<keyword evidence="2" id="KW-0670">Pyruvate</keyword>
<evidence type="ECO:0000313" key="3">
    <source>
        <dbReference type="Proteomes" id="UP000540506"/>
    </source>
</evidence>
<keyword evidence="3" id="KW-1185">Reference proteome</keyword>
<gene>
    <name evidence="2" type="ORF">FHR34_004813</name>
</gene>
<reference evidence="2 3" key="1">
    <citation type="submission" date="2020-08" db="EMBL/GenBank/DDBJ databases">
        <title>Sequencing the genomes of 1000 actinobacteria strains.</title>
        <authorList>
            <person name="Klenk H.-P."/>
        </authorList>
    </citation>
    <scope>NUCLEOTIDE SEQUENCE [LARGE SCALE GENOMIC DNA]</scope>
    <source>
        <strain evidence="2 3">DSM 41654</strain>
    </source>
</reference>
<dbReference type="Pfam" id="PF11716">
    <property type="entry name" value="MDMPI_N"/>
    <property type="match status" value="1"/>
</dbReference>
<dbReference type="RefSeq" id="WP_184938322.1">
    <property type="nucleotide sequence ID" value="NZ_JACHJV010000001.1"/>
</dbReference>
<dbReference type="AlphaFoldDB" id="A0A7W7R5S5"/>
<dbReference type="SUPFAM" id="SSF55718">
    <property type="entry name" value="SCP-like"/>
    <property type="match status" value="1"/>
</dbReference>
<dbReference type="GO" id="GO:0046872">
    <property type="term" value="F:metal ion binding"/>
    <property type="evidence" value="ECO:0007669"/>
    <property type="project" value="InterPro"/>
</dbReference>
<dbReference type="InterPro" id="IPR017517">
    <property type="entry name" value="Maleyloyr_isom"/>
</dbReference>
<dbReference type="Gene3D" id="1.20.120.450">
    <property type="entry name" value="dinb family like domain"/>
    <property type="match status" value="1"/>
</dbReference>
<comment type="caution">
    <text evidence="2">The sequence shown here is derived from an EMBL/GenBank/DDBJ whole genome shotgun (WGS) entry which is preliminary data.</text>
</comment>
<dbReference type="EMBL" id="JACHJV010000001">
    <property type="protein sequence ID" value="MBB4925820.1"/>
    <property type="molecule type" value="Genomic_DNA"/>
</dbReference>
<sequence>MTNQHDPHADLAKVTESTERLLRTVAALDPGVVTEPSALPGWTRGHVLTHLARNADALVNLVETARTGRDIPQYVSNTARDEDIEKGSGRPLQEHLADLRTSAARLAEATATLPAAAWSAQLKHRLGYVFPASALPWKRLAELEYHHVDLAVGYTPAQWPEEFATVEFGKLVAHFAKLEDLAAIELLAQDTGATARLGSGPASDLRIQGPVRALTAWLSGRSDGEGLQVHRDGGPLADPRAALPLLPPMS</sequence>
<dbReference type="GO" id="GO:0050077">
    <property type="term" value="F:maleylpyruvate isomerase activity"/>
    <property type="evidence" value="ECO:0007669"/>
    <property type="project" value="UniProtKB-EC"/>
</dbReference>
<protein>
    <submittedName>
        <fullName evidence="2">Maleylpyruvate isomerase</fullName>
        <ecNumber evidence="2">5.2.1.4</ecNumber>
    </submittedName>
</protein>
<dbReference type="SUPFAM" id="SSF109854">
    <property type="entry name" value="DinB/YfiT-like putative metalloenzymes"/>
    <property type="match status" value="1"/>
</dbReference>
<feature type="domain" description="Mycothiol-dependent maleylpyruvate isomerase metal-binding" evidence="1">
    <location>
        <begin position="15"/>
        <end position="151"/>
    </location>
</feature>
<dbReference type="InterPro" id="IPR036527">
    <property type="entry name" value="SCP2_sterol-bd_dom_sf"/>
</dbReference>
<dbReference type="EC" id="5.2.1.4" evidence="2"/>
<evidence type="ECO:0000259" key="1">
    <source>
        <dbReference type="Pfam" id="PF11716"/>
    </source>
</evidence>
<keyword evidence="2" id="KW-0413">Isomerase</keyword>
<dbReference type="Proteomes" id="UP000540506">
    <property type="component" value="Unassembled WGS sequence"/>
</dbReference>
<organism evidence="2 3">
    <name type="scientific">Kitasatospora kifunensis</name>
    <name type="common">Streptomyces kifunensis</name>
    <dbReference type="NCBI Taxonomy" id="58351"/>
    <lineage>
        <taxon>Bacteria</taxon>
        <taxon>Bacillati</taxon>
        <taxon>Actinomycetota</taxon>
        <taxon>Actinomycetes</taxon>
        <taxon>Kitasatosporales</taxon>
        <taxon>Streptomycetaceae</taxon>
        <taxon>Kitasatospora</taxon>
    </lineage>
</organism>
<proteinExistence type="predicted"/>
<dbReference type="InterPro" id="IPR034660">
    <property type="entry name" value="DinB/YfiT-like"/>
</dbReference>
<accession>A0A7W7R5S5</accession>